<keyword evidence="3 4" id="KW-0326">Glycosidase</keyword>
<dbReference type="Pfam" id="PF01301">
    <property type="entry name" value="Glyco_hydro_35"/>
    <property type="match status" value="1"/>
</dbReference>
<evidence type="ECO:0000256" key="4">
    <source>
        <dbReference type="RuleBase" id="RU000675"/>
    </source>
</evidence>
<dbReference type="Gene3D" id="3.20.20.80">
    <property type="entry name" value="Glycosidases"/>
    <property type="match status" value="1"/>
</dbReference>
<dbReference type="Proteomes" id="UP000772618">
    <property type="component" value="Unassembled WGS sequence"/>
</dbReference>
<dbReference type="EMBL" id="JAHESD010000025">
    <property type="protein sequence ID" value="MBT1704073.1"/>
    <property type="molecule type" value="Genomic_DNA"/>
</dbReference>
<dbReference type="InterPro" id="IPR048912">
    <property type="entry name" value="BetaGal1-like_ABD1"/>
</dbReference>
<dbReference type="EC" id="3.2.1.23" evidence="4"/>
<gene>
    <name evidence="9" type="ORF">KK060_12340</name>
</gene>
<dbReference type="PANTHER" id="PTHR23421">
    <property type="entry name" value="BETA-GALACTOSIDASE RELATED"/>
    <property type="match status" value="1"/>
</dbReference>
<dbReference type="RefSeq" id="WP_254154037.1">
    <property type="nucleotide sequence ID" value="NZ_JAHESD010000025.1"/>
</dbReference>
<evidence type="ECO:0000256" key="3">
    <source>
        <dbReference type="ARBA" id="ARBA00023295"/>
    </source>
</evidence>
<sequence>MRIALCFAMVVFVYGAIAQKSVKSFEIKGGQFLVDGKPTQIHSGEMHYARIPKEYWRHRMKMVKAMGLNAIATYVFWNYHNTAPGVWDFKTGNRDLAAYISMAREEGLYVILRPGPYACAEWEFGGYPWWLQKNKDLVVRTNNKAFLDSCRVYINKLAKEVKHLQVSKGGPIIMVQVENEFGSYVSQRKDISKEEHKTYNLAIKDMLVSAGFDGPFFTSDGTWLFEGGSLPNVLPTANGEGNVDNLKNAVNKYHQGVGPYMVAEFYPGWLDHWAEPFVRINHEEIVKQTEVYLKNNIHFNFYMVHGGTNFGFTSGANYNNEHDIQPDITSYDYDAPISEPGWVTPKYLALRDLLKKYVKYAVPEIPERIPVMDLGEIKLTRQVDFFSLKKNMKPVVNMNPLSFEDLGQGHGYVLYSKKFTQPISGKLNVPGLRDYALVYIDGKKIGELNRQENKYTIDVDIPFNSTLDILVENMGRINYGAEIVNNTKGIIAPVSIDEYVVSGGWEMYRFPFDRVPDLSKALASKRQGMPAFYYAEFETQQTGDVFLDMATWGKGIVFVNGHHLGRYWNVGPQQTLYLPGCWLKKGKNEILIFEQQNDIIHEAIKTTKEPVLEVVSPKN</sequence>
<comment type="catalytic activity">
    <reaction evidence="4">
        <text>Hydrolysis of terminal non-reducing beta-D-galactose residues in beta-D-galactosides.</text>
        <dbReference type="EC" id="3.2.1.23"/>
    </reaction>
</comment>
<evidence type="ECO:0000259" key="6">
    <source>
        <dbReference type="Pfam" id="PF01301"/>
    </source>
</evidence>
<evidence type="ECO:0000256" key="5">
    <source>
        <dbReference type="RuleBase" id="RU003679"/>
    </source>
</evidence>
<evidence type="ECO:0000313" key="10">
    <source>
        <dbReference type="Proteomes" id="UP000772618"/>
    </source>
</evidence>
<proteinExistence type="inferred from homology"/>
<dbReference type="Gene3D" id="2.60.120.260">
    <property type="entry name" value="Galactose-binding domain-like"/>
    <property type="match status" value="2"/>
</dbReference>
<evidence type="ECO:0000259" key="7">
    <source>
        <dbReference type="Pfam" id="PF21317"/>
    </source>
</evidence>
<dbReference type="GO" id="GO:0004565">
    <property type="term" value="F:beta-galactosidase activity"/>
    <property type="evidence" value="ECO:0007669"/>
    <property type="project" value="UniProtKB-EC"/>
</dbReference>
<keyword evidence="2 4" id="KW-0378">Hydrolase</keyword>
<feature type="domain" description="Glycoside hydrolase 35 catalytic" evidence="6">
    <location>
        <begin position="31"/>
        <end position="356"/>
    </location>
</feature>
<dbReference type="Pfam" id="PF21317">
    <property type="entry name" value="BetaGal_ABD_1"/>
    <property type="match status" value="1"/>
</dbReference>
<evidence type="ECO:0000256" key="2">
    <source>
        <dbReference type="ARBA" id="ARBA00022801"/>
    </source>
</evidence>
<evidence type="ECO:0000313" key="9">
    <source>
        <dbReference type="EMBL" id="MBT1704073.1"/>
    </source>
</evidence>
<reference evidence="9 10" key="1">
    <citation type="submission" date="2021-05" db="EMBL/GenBank/DDBJ databases">
        <title>A Polyphasic approach of four new species of the genus Ohtaekwangia: Ohtaekwangia histidinii sp. nov., Ohtaekwangia cretensis sp. nov., Ohtaekwangia indiensis sp. nov., Ohtaekwangia reichenbachii sp. nov. from diverse environment.</title>
        <authorList>
            <person name="Octaviana S."/>
        </authorList>
    </citation>
    <scope>NUCLEOTIDE SEQUENCE [LARGE SCALE GENOMIC DNA]</scope>
    <source>
        <strain evidence="9 10">PWU20</strain>
    </source>
</reference>
<accession>A0ABS5VRM1</accession>
<comment type="caution">
    <text evidence="9">The sequence shown here is derived from an EMBL/GenBank/DDBJ whole genome shotgun (WGS) entry which is preliminary data.</text>
</comment>
<feature type="domain" description="Beta-galactosidase 1-like first all-beta" evidence="7">
    <location>
        <begin position="400"/>
        <end position="510"/>
    </location>
</feature>
<dbReference type="InterPro" id="IPR031330">
    <property type="entry name" value="Gly_Hdrlase_35_cat"/>
</dbReference>
<dbReference type="Pfam" id="PF21467">
    <property type="entry name" value="BetaGal_gal-bd"/>
    <property type="match status" value="1"/>
</dbReference>
<protein>
    <recommendedName>
        <fullName evidence="4">Beta-galactosidase</fullName>
        <ecNumber evidence="4">3.2.1.23</ecNumber>
    </recommendedName>
</protein>
<feature type="domain" description="Beta-galactosidase galactose-binding" evidence="8">
    <location>
        <begin position="530"/>
        <end position="588"/>
    </location>
</feature>
<dbReference type="InterPro" id="IPR008979">
    <property type="entry name" value="Galactose-bd-like_sf"/>
</dbReference>
<dbReference type="InterPro" id="IPR001944">
    <property type="entry name" value="Glycoside_Hdrlase_35"/>
</dbReference>
<comment type="similarity">
    <text evidence="1 5">Belongs to the glycosyl hydrolase 35 family.</text>
</comment>
<dbReference type="InterPro" id="IPR048913">
    <property type="entry name" value="BetaGal_gal-bd"/>
</dbReference>
<dbReference type="SUPFAM" id="SSF49785">
    <property type="entry name" value="Galactose-binding domain-like"/>
    <property type="match status" value="1"/>
</dbReference>
<evidence type="ECO:0000259" key="8">
    <source>
        <dbReference type="Pfam" id="PF21467"/>
    </source>
</evidence>
<dbReference type="InterPro" id="IPR019801">
    <property type="entry name" value="Glyco_hydro_35_CS"/>
</dbReference>
<keyword evidence="10" id="KW-1185">Reference proteome</keyword>
<organism evidence="9 10">
    <name type="scientific">Chryseosolibacter indicus</name>
    <dbReference type="NCBI Taxonomy" id="2782351"/>
    <lineage>
        <taxon>Bacteria</taxon>
        <taxon>Pseudomonadati</taxon>
        <taxon>Bacteroidota</taxon>
        <taxon>Cytophagia</taxon>
        <taxon>Cytophagales</taxon>
        <taxon>Chryseotaleaceae</taxon>
        <taxon>Chryseosolibacter</taxon>
    </lineage>
</organism>
<dbReference type="InterPro" id="IPR026283">
    <property type="entry name" value="B-gal_1-like"/>
</dbReference>
<name>A0ABS5VRM1_9BACT</name>
<evidence type="ECO:0000256" key="1">
    <source>
        <dbReference type="ARBA" id="ARBA00009809"/>
    </source>
</evidence>
<dbReference type="SUPFAM" id="SSF51445">
    <property type="entry name" value="(Trans)glycosidases"/>
    <property type="match status" value="1"/>
</dbReference>
<dbReference type="InterPro" id="IPR017853">
    <property type="entry name" value="GH"/>
</dbReference>
<dbReference type="PRINTS" id="PR00742">
    <property type="entry name" value="GLHYDRLASE35"/>
</dbReference>
<dbReference type="PROSITE" id="PS01182">
    <property type="entry name" value="GLYCOSYL_HYDROL_F35"/>
    <property type="match status" value="1"/>
</dbReference>
<dbReference type="PIRSF" id="PIRSF006336">
    <property type="entry name" value="B-gal"/>
    <property type="match status" value="1"/>
</dbReference>